<dbReference type="AlphaFoldDB" id="Q5DYK0"/>
<evidence type="ECO:0000313" key="2">
    <source>
        <dbReference type="EMBL" id="AAW88146.1"/>
    </source>
</evidence>
<dbReference type="CDD" id="cd01948">
    <property type="entry name" value="EAL"/>
    <property type="match status" value="1"/>
</dbReference>
<dbReference type="InterPro" id="IPR050706">
    <property type="entry name" value="Cyclic-di-GMP_PDE-like"/>
</dbReference>
<accession>Q5DYK0</accession>
<dbReference type="SUPFAM" id="SSF141868">
    <property type="entry name" value="EAL domain-like"/>
    <property type="match status" value="1"/>
</dbReference>
<dbReference type="Proteomes" id="UP000000537">
    <property type="component" value="Chromosome II"/>
</dbReference>
<dbReference type="EnsemblBacteria" id="AAW88146">
    <property type="protein sequence ID" value="AAW88146"/>
    <property type="gene ID" value="VF_A1076"/>
</dbReference>
<dbReference type="eggNOG" id="COG2200">
    <property type="taxonomic scope" value="Bacteria"/>
</dbReference>
<proteinExistence type="predicted"/>
<dbReference type="OrthoDB" id="9812358at2"/>
<reference evidence="2 3" key="2">
    <citation type="journal article" date="2008" name="BMC Genomics">
        <title>Comparative genomics-based investigation of resequencing targets in Vibrio fischeri: focus on point miscalls and artefactual expansions.</title>
        <authorList>
            <person name="Mandel M.J."/>
            <person name="Stabb E.V."/>
            <person name="Ruby E.G."/>
        </authorList>
    </citation>
    <scope>NUCLEOTIDE SEQUENCE [LARGE SCALE GENOMIC DNA]</scope>
    <source>
        <strain evidence="3">ATCC 700601 / ES114</strain>
    </source>
</reference>
<dbReference type="Gene3D" id="3.20.20.450">
    <property type="entry name" value="EAL domain"/>
    <property type="match status" value="1"/>
</dbReference>
<gene>
    <name evidence="2" type="ordered locus">VF_A1076</name>
</gene>
<dbReference type="PANTHER" id="PTHR33121:SF70">
    <property type="entry name" value="SIGNALING PROTEIN YKOW"/>
    <property type="match status" value="1"/>
</dbReference>
<evidence type="ECO:0000313" key="3">
    <source>
        <dbReference type="Proteomes" id="UP000000537"/>
    </source>
</evidence>
<dbReference type="EMBL" id="CP000021">
    <property type="protein sequence ID" value="AAW88146.1"/>
    <property type="molecule type" value="Genomic_DNA"/>
</dbReference>
<sequence length="237" mass="27543">MFSIKKLVNFMYSKVFFLYQPKFYYGELCAYEALLRGVFYEGSIIYYQELMSKHKKDLFFNYFIINKVISDLVKLNCSGIRKHPVSINISAKFISTLIDVGQLDLQKINSFNLKLEFNITEDEKINDFDVCNKNISLLSSFGISVSLVDFSAGISSLERLSYLNNIKFVKLDKSLTDNIENNPSQLFQLETIYRLIKEFKFEVIAKDVETQDAYYLLIQLGIGYFQGFKFGRPLLIP</sequence>
<dbReference type="STRING" id="312309.VF_A1076"/>
<dbReference type="PANTHER" id="PTHR33121">
    <property type="entry name" value="CYCLIC DI-GMP PHOSPHODIESTERASE PDEF"/>
    <property type="match status" value="1"/>
</dbReference>
<protein>
    <submittedName>
        <fullName evidence="2">EAL domain protein</fullName>
    </submittedName>
</protein>
<dbReference type="InterPro" id="IPR001633">
    <property type="entry name" value="EAL_dom"/>
</dbReference>
<organism evidence="2 3">
    <name type="scientific">Aliivibrio fischeri (strain ATCC 700601 / ES114)</name>
    <name type="common">Vibrio fischeri</name>
    <dbReference type="NCBI Taxonomy" id="312309"/>
    <lineage>
        <taxon>Bacteria</taxon>
        <taxon>Pseudomonadati</taxon>
        <taxon>Pseudomonadota</taxon>
        <taxon>Gammaproteobacteria</taxon>
        <taxon>Vibrionales</taxon>
        <taxon>Vibrionaceae</taxon>
        <taxon>Aliivibrio</taxon>
    </lineage>
</organism>
<keyword evidence="3" id="KW-1185">Reference proteome</keyword>
<dbReference type="PATRIC" id="fig|312309.11.peg.3674"/>
<dbReference type="GO" id="GO:0071111">
    <property type="term" value="F:cyclic-guanylate-specific phosphodiesterase activity"/>
    <property type="evidence" value="ECO:0007669"/>
    <property type="project" value="InterPro"/>
</dbReference>
<dbReference type="KEGG" id="vfi:VF_A1076"/>
<dbReference type="HOGENOM" id="CLU_000445_70_50_6"/>
<dbReference type="Pfam" id="PF00563">
    <property type="entry name" value="EAL"/>
    <property type="match status" value="1"/>
</dbReference>
<reference evidence="2 3" key="1">
    <citation type="journal article" date="2005" name="Proc. Natl. Acad. Sci. U.S.A.">
        <title>Complete genome sequence of Vibrio fischeri: a symbiotic bacterium with pathogenic congeners.</title>
        <authorList>
            <person name="Ruby E.G."/>
            <person name="Urbanowski M."/>
            <person name="Campbell J."/>
            <person name="Dunn A."/>
            <person name="Faini M."/>
            <person name="Gunsalus R."/>
            <person name="Lostroh P."/>
            <person name="Lupp C."/>
            <person name="McCann J."/>
            <person name="Millikan D."/>
            <person name="Schaefer A."/>
            <person name="Stabb E."/>
            <person name="Stevens A."/>
            <person name="Visick K."/>
            <person name="Whistler C."/>
            <person name="Greenberg E.P."/>
        </authorList>
    </citation>
    <scope>NUCLEOTIDE SEQUENCE [LARGE SCALE GENOMIC DNA]</scope>
    <source>
        <strain evidence="3">ATCC 700601 / ES114</strain>
    </source>
</reference>
<dbReference type="PROSITE" id="PS50883">
    <property type="entry name" value="EAL"/>
    <property type="match status" value="1"/>
</dbReference>
<evidence type="ECO:0000259" key="1">
    <source>
        <dbReference type="PROSITE" id="PS50883"/>
    </source>
</evidence>
<dbReference type="InterPro" id="IPR035919">
    <property type="entry name" value="EAL_sf"/>
</dbReference>
<dbReference type="SMART" id="SM00052">
    <property type="entry name" value="EAL"/>
    <property type="match status" value="1"/>
</dbReference>
<feature type="domain" description="EAL" evidence="1">
    <location>
        <begin position="1"/>
        <end position="237"/>
    </location>
</feature>
<name>Q5DYK0_ALIF1</name>